<dbReference type="Proteomes" id="UP000828390">
    <property type="component" value="Unassembled WGS sequence"/>
</dbReference>
<dbReference type="AlphaFoldDB" id="A0A9D4D5B4"/>
<reference evidence="1" key="1">
    <citation type="journal article" date="2019" name="bioRxiv">
        <title>The Genome of the Zebra Mussel, Dreissena polymorpha: A Resource for Invasive Species Research.</title>
        <authorList>
            <person name="McCartney M.A."/>
            <person name="Auch B."/>
            <person name="Kono T."/>
            <person name="Mallez S."/>
            <person name="Zhang Y."/>
            <person name="Obille A."/>
            <person name="Becker A."/>
            <person name="Abrahante J.E."/>
            <person name="Garbe J."/>
            <person name="Badalamenti J.P."/>
            <person name="Herman A."/>
            <person name="Mangelson H."/>
            <person name="Liachko I."/>
            <person name="Sullivan S."/>
            <person name="Sone E.D."/>
            <person name="Koren S."/>
            <person name="Silverstein K.A.T."/>
            <person name="Beckman K.B."/>
            <person name="Gohl D.M."/>
        </authorList>
    </citation>
    <scope>NUCLEOTIDE SEQUENCE</scope>
    <source>
        <strain evidence="1">Duluth1</strain>
        <tissue evidence="1">Whole animal</tissue>
    </source>
</reference>
<evidence type="ECO:0000313" key="1">
    <source>
        <dbReference type="EMBL" id="KAH3738945.1"/>
    </source>
</evidence>
<dbReference type="EMBL" id="JAIWYP010000011">
    <property type="protein sequence ID" value="KAH3738945.1"/>
    <property type="molecule type" value="Genomic_DNA"/>
</dbReference>
<accession>A0A9D4D5B4</accession>
<proteinExistence type="predicted"/>
<comment type="caution">
    <text evidence="1">The sequence shown here is derived from an EMBL/GenBank/DDBJ whole genome shotgun (WGS) entry which is preliminary data.</text>
</comment>
<evidence type="ECO:0000313" key="2">
    <source>
        <dbReference type="Proteomes" id="UP000828390"/>
    </source>
</evidence>
<reference evidence="1" key="2">
    <citation type="submission" date="2020-11" db="EMBL/GenBank/DDBJ databases">
        <authorList>
            <person name="McCartney M.A."/>
            <person name="Auch B."/>
            <person name="Kono T."/>
            <person name="Mallez S."/>
            <person name="Becker A."/>
            <person name="Gohl D.M."/>
            <person name="Silverstein K.A.T."/>
            <person name="Koren S."/>
            <person name="Bechman K.B."/>
            <person name="Herman A."/>
            <person name="Abrahante J.E."/>
            <person name="Garbe J."/>
        </authorList>
    </citation>
    <scope>NUCLEOTIDE SEQUENCE</scope>
    <source>
        <strain evidence="1">Duluth1</strain>
        <tissue evidence="1">Whole animal</tissue>
    </source>
</reference>
<organism evidence="1 2">
    <name type="scientific">Dreissena polymorpha</name>
    <name type="common">Zebra mussel</name>
    <name type="synonym">Mytilus polymorpha</name>
    <dbReference type="NCBI Taxonomy" id="45954"/>
    <lineage>
        <taxon>Eukaryota</taxon>
        <taxon>Metazoa</taxon>
        <taxon>Spiralia</taxon>
        <taxon>Lophotrochozoa</taxon>
        <taxon>Mollusca</taxon>
        <taxon>Bivalvia</taxon>
        <taxon>Autobranchia</taxon>
        <taxon>Heteroconchia</taxon>
        <taxon>Euheterodonta</taxon>
        <taxon>Imparidentia</taxon>
        <taxon>Neoheterodontei</taxon>
        <taxon>Myida</taxon>
        <taxon>Dreissenoidea</taxon>
        <taxon>Dreissenidae</taxon>
        <taxon>Dreissena</taxon>
    </lineage>
</organism>
<gene>
    <name evidence="1" type="ORF">DPMN_045589</name>
</gene>
<keyword evidence="2" id="KW-1185">Reference proteome</keyword>
<name>A0A9D4D5B4_DREPO</name>
<sequence>MLKYGVGRNADIHKAFRTDTRVNPLSEMLKKGLQKLKIEGRLRTTLSKLPPNVLGAIELHAHDVANQVSALAEVSNQIHLRPITALEDRATNRQTLVLVVNQACEAGKHLDRVRKWLPGCTIVEANIWGLN</sequence>
<protein>
    <submittedName>
        <fullName evidence="1">Uncharacterized protein</fullName>
    </submittedName>
</protein>